<evidence type="ECO:0000259" key="2">
    <source>
        <dbReference type="PROSITE" id="PS50800"/>
    </source>
</evidence>
<feature type="region of interest" description="Disordered" evidence="1">
    <location>
        <begin position="338"/>
        <end position="361"/>
    </location>
</feature>
<keyword evidence="4" id="KW-1185">Reference proteome</keyword>
<dbReference type="Gene3D" id="1.10.720.30">
    <property type="entry name" value="SAP domain"/>
    <property type="match status" value="1"/>
</dbReference>
<gene>
    <name evidence="3" type="ORF">URODEC1_LOCUS97768</name>
</gene>
<evidence type="ECO:0000256" key="1">
    <source>
        <dbReference type="SAM" id="MobiDB-lite"/>
    </source>
</evidence>
<sequence>MLNDRPIDQWMITELKDELQRRNLPVSGLKDDLVKRLFEAIQDKVLDGGEKTSGGTPHEELKGGEIPGSVDASVNETSIEEHVDEGSCEVRKQGADLVISVTEAYDESILATSEVTQEAVIGTAEASQRSLDAVAEVESSLVDTAATDETNGNGLKSASNGNTRVEEATCSEDNGDTVDKIPEYDTNKKMAVDDVPSDVTGGDIKLGLNMCGKILKMEDVSAPPDDNVLHGDRENADAVATAEPEDGTSKKMAIELTVKVDCKTKQEEIPALPDAIGESTLATSEVTQEATVGTAEASQRSLDVVAEVESSLVNTSAMKTNGSGLESASSGNIVVEEANPCSEDHGDNIEKTPEDDTNKNMVIDDVPSDVTGGDIKLCLNMHGKILEMEDVSAPPDDIVLHGDHEDAVVVATAEPEDDTSKKMAIELSVKVDCKIEQEEVPALPDSIDESILVTSEITQEAAVGTAEASQRSLDAVAEVESSLVNTSATETNGNGLESASSGNIIVEEANPHSEDHSDTIEKTPEDDTNKKMDVDDVPSDVTFDDIKLGLNMYSKILEKKDVTAPPDDIVLEVDHEDADAVAAAKPEDNTSKKIITDDVLSDVTHTTVKLGVKADFKIEKEEVPTLPDGIELHADPKEADVVAAAENIIPKDNFSVNTLMYGNGHGDPKCSDGDTKAFLCREKDQVSEVNPDLDSQIKCVSIFDDNISTNERNDGKGNLNADGCDLELEAKQEMVKPAATIITSPGDRLQVLDVDKEPHKNGTSLQELRSTSNIDLDREKESPDGSYREKLNFDRSSGDESVDEDLAESKHADSNVKSDDLGGKTEVTSEHVLKEAPPLDTAAEGSTAHKKEVVAEEKPLSPAEKRKHEGFSSLCVRARVCISFDREAIVNNEPIKRQRLWKVDAVDISDQQASKLTGTGTPKEVFHSALKHSFGRPGTTASRDYPKQPYNKERIVPPSQNPATTSLRIDQFVRPFTLKAVQELLGKTGSVSSFWMDHIKTHCYVTVWPYLPLKQICHPNPQLMFSLLPIHFVSGKANTFI</sequence>
<organism evidence="3 4">
    <name type="scientific">Urochloa decumbens</name>
    <dbReference type="NCBI Taxonomy" id="240449"/>
    <lineage>
        <taxon>Eukaryota</taxon>
        <taxon>Viridiplantae</taxon>
        <taxon>Streptophyta</taxon>
        <taxon>Embryophyta</taxon>
        <taxon>Tracheophyta</taxon>
        <taxon>Spermatophyta</taxon>
        <taxon>Magnoliopsida</taxon>
        <taxon>Liliopsida</taxon>
        <taxon>Poales</taxon>
        <taxon>Poaceae</taxon>
        <taxon>PACMAD clade</taxon>
        <taxon>Panicoideae</taxon>
        <taxon>Panicodae</taxon>
        <taxon>Paniceae</taxon>
        <taxon>Melinidinae</taxon>
        <taxon>Urochloa</taxon>
    </lineage>
</organism>
<dbReference type="EMBL" id="OZ075115">
    <property type="protein sequence ID" value="CAL5061515.1"/>
    <property type="molecule type" value="Genomic_DNA"/>
</dbReference>
<dbReference type="SMART" id="SM00513">
    <property type="entry name" value="SAP"/>
    <property type="match status" value="1"/>
</dbReference>
<feature type="region of interest" description="Disordered" evidence="1">
    <location>
        <begin position="509"/>
        <end position="536"/>
    </location>
</feature>
<protein>
    <recommendedName>
        <fullName evidence="2">SAP domain-containing protein</fullName>
    </recommendedName>
</protein>
<name>A0ABC9ERF5_9POAL</name>
<evidence type="ECO:0000313" key="3">
    <source>
        <dbReference type="EMBL" id="CAL5061515.1"/>
    </source>
</evidence>
<feature type="region of interest" description="Disordered" evidence="1">
    <location>
        <begin position="143"/>
        <end position="182"/>
    </location>
</feature>
<dbReference type="PROSITE" id="PS50800">
    <property type="entry name" value="SAP"/>
    <property type="match status" value="1"/>
</dbReference>
<dbReference type="Proteomes" id="UP001497457">
    <property type="component" value="Chromosome 5rd"/>
</dbReference>
<feature type="region of interest" description="Disordered" evidence="1">
    <location>
        <begin position="757"/>
        <end position="869"/>
    </location>
</feature>
<reference evidence="3 4" key="2">
    <citation type="submission" date="2024-10" db="EMBL/GenBank/DDBJ databases">
        <authorList>
            <person name="Ryan C."/>
        </authorList>
    </citation>
    <scope>NUCLEOTIDE SEQUENCE [LARGE SCALE GENOMIC DNA]</scope>
</reference>
<feature type="domain" description="SAP" evidence="2">
    <location>
        <begin position="7"/>
        <end position="41"/>
    </location>
</feature>
<dbReference type="InterPro" id="IPR036361">
    <property type="entry name" value="SAP_dom_sf"/>
</dbReference>
<dbReference type="PANTHER" id="PTHR47031:SF10">
    <property type="entry name" value="OS07G0626200 PROTEIN"/>
    <property type="match status" value="1"/>
</dbReference>
<dbReference type="CDD" id="cd12432">
    <property type="entry name" value="RRM_ACINU"/>
    <property type="match status" value="1"/>
</dbReference>
<feature type="compositionally biased region" description="Polar residues" evidence="1">
    <location>
        <begin position="147"/>
        <end position="163"/>
    </location>
</feature>
<feature type="region of interest" description="Disordered" evidence="1">
    <location>
        <begin position="47"/>
        <end position="71"/>
    </location>
</feature>
<proteinExistence type="predicted"/>
<evidence type="ECO:0000313" key="4">
    <source>
        <dbReference type="Proteomes" id="UP001497457"/>
    </source>
</evidence>
<dbReference type="InterPro" id="IPR034257">
    <property type="entry name" value="Acinus_RRM"/>
</dbReference>
<dbReference type="InterPro" id="IPR003034">
    <property type="entry name" value="SAP_dom"/>
</dbReference>
<feature type="compositionally biased region" description="Basic and acidic residues" evidence="1">
    <location>
        <begin position="342"/>
        <end position="358"/>
    </location>
</feature>
<dbReference type="SUPFAM" id="SSF68906">
    <property type="entry name" value="SAP domain"/>
    <property type="match status" value="1"/>
</dbReference>
<feature type="compositionally biased region" description="Basic and acidic residues" evidence="1">
    <location>
        <begin position="847"/>
        <end position="869"/>
    </location>
</feature>
<feature type="compositionally biased region" description="Basic and acidic residues" evidence="1">
    <location>
        <begin position="775"/>
        <end position="798"/>
    </location>
</feature>
<feature type="compositionally biased region" description="Polar residues" evidence="1">
    <location>
        <begin position="761"/>
        <end position="774"/>
    </location>
</feature>
<reference evidence="4" key="1">
    <citation type="submission" date="2024-06" db="EMBL/GenBank/DDBJ databases">
        <authorList>
            <person name="Ryan C."/>
        </authorList>
    </citation>
    <scope>NUCLEOTIDE SEQUENCE [LARGE SCALE GENOMIC DNA]</scope>
</reference>
<dbReference type="Pfam" id="PF02037">
    <property type="entry name" value="SAP"/>
    <property type="match status" value="1"/>
</dbReference>
<dbReference type="PANTHER" id="PTHR47031">
    <property type="entry name" value="SAP DNA-BINDING DOMAIN-CONTAINING PROTEIN"/>
    <property type="match status" value="1"/>
</dbReference>
<feature type="compositionally biased region" description="Basic and acidic residues" evidence="1">
    <location>
        <begin position="509"/>
        <end position="534"/>
    </location>
</feature>
<dbReference type="AlphaFoldDB" id="A0ABC9ERF5"/>
<accession>A0ABC9ERF5</accession>
<feature type="compositionally biased region" description="Basic and acidic residues" evidence="1">
    <location>
        <begin position="807"/>
        <end position="834"/>
    </location>
</feature>